<evidence type="ECO:0000313" key="2">
    <source>
        <dbReference type="EMBL" id="CAB0041071.1"/>
    </source>
</evidence>
<sequence>MAPVQTRNLARTVIVYTYYCTNHLQQAALFDFAITVVAHENPNSKIKCPLRDRRVFELALFVFDSGGVKTIKDNIMYRVIEPCPPRLPDDIFETDDVNNDGDNCKKRRRGIYHITLSRGSFAIAIRAPELECQINSIITDHCYDSRRAHPLRPPFCAYGIAYKALMDLSCYSATVCRGTQFAERMILLSDGNTLEYVLNRFDSLCFATRPRRLQRPNAANTPRPQLKKIAWISMWMIHADSTWIIQGFLEDRTLIPRGSSMDQIQSPRDEHADQQPDVKATDQSRRQQTALIFGGQVGAEFVSVFDSLHQNGWQQCDPYEIDSQRLLAPVGQLDAMLLTNYTITDNLIGNNALPTNLIPAQKSLETSYSDLQDDFRPSYFNGKYLNKSLDESSSSQRLRCNNQNCVPTATSTPTPSIDNEDSEVAYRPEYGINLEKFSTHFSSHQKRNNEISCYSSETSVILGHGSTNVRKENTIFQLGLVKESSSCHGPSEHNQNTSIHTAPT</sequence>
<feature type="region of interest" description="Disordered" evidence="1">
    <location>
        <begin position="485"/>
        <end position="504"/>
    </location>
</feature>
<name>A0A6H5IVQ0_9HYME</name>
<dbReference type="EMBL" id="CADCXV010001086">
    <property type="protein sequence ID" value="CAB0041071.1"/>
    <property type="molecule type" value="Genomic_DNA"/>
</dbReference>
<proteinExistence type="predicted"/>
<dbReference type="AlphaFoldDB" id="A0A6H5IVQ0"/>
<feature type="region of interest" description="Disordered" evidence="1">
    <location>
        <begin position="259"/>
        <end position="285"/>
    </location>
</feature>
<protein>
    <submittedName>
        <fullName evidence="2">Uncharacterized protein</fullName>
    </submittedName>
</protein>
<keyword evidence="3" id="KW-1185">Reference proteome</keyword>
<organism evidence="2 3">
    <name type="scientific">Trichogramma brassicae</name>
    <dbReference type="NCBI Taxonomy" id="86971"/>
    <lineage>
        <taxon>Eukaryota</taxon>
        <taxon>Metazoa</taxon>
        <taxon>Ecdysozoa</taxon>
        <taxon>Arthropoda</taxon>
        <taxon>Hexapoda</taxon>
        <taxon>Insecta</taxon>
        <taxon>Pterygota</taxon>
        <taxon>Neoptera</taxon>
        <taxon>Endopterygota</taxon>
        <taxon>Hymenoptera</taxon>
        <taxon>Apocrita</taxon>
        <taxon>Proctotrupomorpha</taxon>
        <taxon>Chalcidoidea</taxon>
        <taxon>Trichogrammatidae</taxon>
        <taxon>Trichogramma</taxon>
    </lineage>
</organism>
<gene>
    <name evidence="2" type="ORF">TBRA_LOCUS12755</name>
</gene>
<reference evidence="2 3" key="1">
    <citation type="submission" date="2020-02" db="EMBL/GenBank/DDBJ databases">
        <authorList>
            <person name="Ferguson B K."/>
        </authorList>
    </citation>
    <scope>NUCLEOTIDE SEQUENCE [LARGE SCALE GENOMIC DNA]</scope>
</reference>
<evidence type="ECO:0000313" key="3">
    <source>
        <dbReference type="Proteomes" id="UP000479190"/>
    </source>
</evidence>
<accession>A0A6H5IVQ0</accession>
<evidence type="ECO:0000256" key="1">
    <source>
        <dbReference type="SAM" id="MobiDB-lite"/>
    </source>
</evidence>
<dbReference type="Proteomes" id="UP000479190">
    <property type="component" value="Unassembled WGS sequence"/>
</dbReference>
<feature type="compositionally biased region" description="Basic and acidic residues" evidence="1">
    <location>
        <begin position="267"/>
        <end position="285"/>
    </location>
</feature>